<dbReference type="EMBL" id="AP025017">
    <property type="protein sequence ID" value="BDA63750.1"/>
    <property type="molecule type" value="Genomic_DNA"/>
</dbReference>
<evidence type="ECO:0000256" key="2">
    <source>
        <dbReference type="SAM" id="MobiDB-lite"/>
    </source>
</evidence>
<dbReference type="PANTHER" id="PTHR33269">
    <property type="entry name" value="NADH-UBIQUINONE OXIDOREDUCTASE CHAIN 6"/>
    <property type="match status" value="1"/>
</dbReference>
<keyword evidence="1" id="KW-0874">Quinone</keyword>
<feature type="compositionally biased region" description="Low complexity" evidence="2">
    <location>
        <begin position="313"/>
        <end position="330"/>
    </location>
</feature>
<sequence length="330" mass="33526">MTPLAHASAALSQQGAMTTGEAVLFGVVALVTVACGLGVLTAKRAVSAAINMIGIMIGLAVLYIASEAPFLGMTQVVVYTGAVMTLVLFVIMLVGVGGEEPVAGTTSPLQRPLLIVMGMALVAVLVAVVVRTPLPAAAGLDDGRLAVPPTIAEVLFGQHVVTMQLTALLLVIAAVGALALTHRQRIRAKRTQGEVAQDKMRAYAATGAHPGQKPMPGVYASTNSAAAPALDAAGRAVEDSVPRVLRARGQELDLAEASPERAVAPGGQAAAPRTERGTGLSGMPAMPGAPAPRVHQPRAAQPEPSAEPEQEAAQEATSATSEPTSTQEDA</sequence>
<feature type="transmembrane region" description="Helical" evidence="1">
    <location>
        <begin position="22"/>
        <end position="41"/>
    </location>
</feature>
<organism evidence="3 4">
    <name type="scientific">Actinomyces capricornis</name>
    <dbReference type="NCBI Taxonomy" id="2755559"/>
    <lineage>
        <taxon>Bacteria</taxon>
        <taxon>Bacillati</taxon>
        <taxon>Actinomycetota</taxon>
        <taxon>Actinomycetes</taxon>
        <taxon>Actinomycetales</taxon>
        <taxon>Actinomycetaceae</taxon>
        <taxon>Actinomyces</taxon>
    </lineage>
</organism>
<dbReference type="RefSeq" id="WP_223910879.1">
    <property type="nucleotide sequence ID" value="NZ_AP025017.1"/>
</dbReference>
<keyword evidence="1" id="KW-1133">Transmembrane helix</keyword>
<name>A0ABM7U8H9_9ACTO</name>
<gene>
    <name evidence="3" type="ORF">MANAM107_05840</name>
</gene>
<feature type="compositionally biased region" description="Low complexity" evidence="2">
    <location>
        <begin position="282"/>
        <end position="292"/>
    </location>
</feature>
<feature type="transmembrane region" description="Helical" evidence="1">
    <location>
        <begin position="113"/>
        <end position="134"/>
    </location>
</feature>
<accession>A0ABM7U8H9</accession>
<evidence type="ECO:0000313" key="3">
    <source>
        <dbReference type="EMBL" id="BDA63750.1"/>
    </source>
</evidence>
<comment type="subcellular location">
    <subcellularLocation>
        <location evidence="1">Cell membrane</location>
        <topology evidence="1">Multi-pass membrane protein</topology>
    </subcellularLocation>
</comment>
<keyword evidence="1" id="KW-0472">Membrane</keyword>
<dbReference type="InterPro" id="IPR042106">
    <property type="entry name" value="Nuo/plastoQ_OxRdtase_6_NuoJ"/>
</dbReference>
<keyword evidence="1" id="KW-1003">Cell membrane</keyword>
<dbReference type="EC" id="7.1.1.-" evidence="1"/>
<comment type="function">
    <text evidence="1">NDH-1 shuttles electrons from NADH, via FMN and iron-sulfur (Fe-S) centers, to quinones in the respiratory chain. Couples the redox reaction to proton translocation (for every two electrons transferred, four hydrogen ions are translocated across the cytoplasmic membrane), and thus conserves the redox energy in a proton gradient.</text>
</comment>
<feature type="transmembrane region" description="Helical" evidence="1">
    <location>
        <begin position="77"/>
        <end position="97"/>
    </location>
</feature>
<feature type="region of interest" description="Disordered" evidence="2">
    <location>
        <begin position="251"/>
        <end position="330"/>
    </location>
</feature>
<dbReference type="Gene3D" id="1.20.120.1200">
    <property type="entry name" value="NADH-ubiquinone/plastoquinone oxidoreductase chain 6, subunit NuoJ"/>
    <property type="match status" value="1"/>
</dbReference>
<comment type="catalytic activity">
    <reaction evidence="1">
        <text>a quinone + NADH + 5 H(+)(in) = a quinol + NAD(+) + 4 H(+)(out)</text>
        <dbReference type="Rhea" id="RHEA:57888"/>
        <dbReference type="ChEBI" id="CHEBI:15378"/>
        <dbReference type="ChEBI" id="CHEBI:24646"/>
        <dbReference type="ChEBI" id="CHEBI:57540"/>
        <dbReference type="ChEBI" id="CHEBI:57945"/>
        <dbReference type="ChEBI" id="CHEBI:132124"/>
    </reaction>
</comment>
<protein>
    <recommendedName>
        <fullName evidence="1">NADH-quinone oxidoreductase subunit J</fullName>
        <ecNumber evidence="1">7.1.1.-</ecNumber>
    </recommendedName>
</protein>
<proteinExistence type="inferred from homology"/>
<dbReference type="Proteomes" id="UP000824496">
    <property type="component" value="Chromosome"/>
</dbReference>
<feature type="transmembrane region" description="Helical" evidence="1">
    <location>
        <begin position="154"/>
        <end position="180"/>
    </location>
</feature>
<evidence type="ECO:0000313" key="4">
    <source>
        <dbReference type="Proteomes" id="UP000824496"/>
    </source>
</evidence>
<feature type="transmembrane region" description="Helical" evidence="1">
    <location>
        <begin position="48"/>
        <end position="65"/>
    </location>
</feature>
<keyword evidence="1" id="KW-0520">NAD</keyword>
<dbReference type="NCBIfam" id="NF005165">
    <property type="entry name" value="PRK06638.1-5"/>
    <property type="match status" value="1"/>
</dbReference>
<keyword evidence="4" id="KW-1185">Reference proteome</keyword>
<reference evidence="3 4" key="1">
    <citation type="submission" date="2021-08" db="EMBL/GenBank/DDBJ databases">
        <title>Whole genome sequence of novel Actinomyces species strain MAS-1.</title>
        <authorList>
            <person name="Saito M."/>
            <person name="Kuwahara N."/>
            <person name="Takizawa T."/>
            <person name="Gotouda H."/>
            <person name="Ochiai T."/>
        </authorList>
    </citation>
    <scope>NUCLEOTIDE SEQUENCE [LARGE SCALE GENOMIC DNA]</scope>
    <source>
        <strain evidence="3 4">MAS-1</strain>
    </source>
</reference>
<keyword evidence="1" id="KW-0812">Transmembrane</keyword>
<dbReference type="Pfam" id="PF00499">
    <property type="entry name" value="Oxidored_q3"/>
    <property type="match status" value="1"/>
</dbReference>
<dbReference type="InterPro" id="IPR001457">
    <property type="entry name" value="NADH_UbQ/plastoQ_OxRdtase_su6"/>
</dbReference>
<evidence type="ECO:0000256" key="1">
    <source>
        <dbReference type="RuleBase" id="RU004429"/>
    </source>
</evidence>
<comment type="similarity">
    <text evidence="1">Belongs to the complex I subunit 6 family.</text>
</comment>
<dbReference type="PANTHER" id="PTHR33269:SF19">
    <property type="entry name" value="NADH-QUINONE OXIDOREDUCTASE SUBUNIT J"/>
    <property type="match status" value="1"/>
</dbReference>